<accession>A0ACC0N8S1</accession>
<gene>
    <name evidence="1" type="ORF">RHMOL_Rhmol07G0320600</name>
</gene>
<reference evidence="1" key="1">
    <citation type="submission" date="2022-02" db="EMBL/GenBank/DDBJ databases">
        <title>Plant Genome Project.</title>
        <authorList>
            <person name="Zhang R.-G."/>
        </authorList>
    </citation>
    <scope>NUCLEOTIDE SEQUENCE</scope>
    <source>
        <strain evidence="1">AT1</strain>
    </source>
</reference>
<evidence type="ECO:0000313" key="1">
    <source>
        <dbReference type="EMBL" id="KAI8549042.1"/>
    </source>
</evidence>
<protein>
    <submittedName>
        <fullName evidence="1">Uncharacterized protein</fullName>
    </submittedName>
</protein>
<dbReference type="EMBL" id="CM046394">
    <property type="protein sequence ID" value="KAI8549042.1"/>
    <property type="molecule type" value="Genomic_DNA"/>
</dbReference>
<comment type="caution">
    <text evidence="1">The sequence shown here is derived from an EMBL/GenBank/DDBJ whole genome shotgun (WGS) entry which is preliminary data.</text>
</comment>
<evidence type="ECO:0000313" key="2">
    <source>
        <dbReference type="Proteomes" id="UP001062846"/>
    </source>
</evidence>
<sequence length="471" mass="54217">MGRRLRHVLSLSSQSIFIILFLFTSFSPANGKTNLTRPSFTPINRDLYHNSDSLMEEISALVHRHPHKLYMETIGSQNKGYRAEMTVVTYCLNRTEIDDKLKYRVLLSFGQHGRELITSELALKILSILSEEQFLPDMDPIILKGTLERLVIKVVPMENQNGRKLVEEGDLCERRNGRGVDLNRNWSVDWGKKEKDYDPYEENPGAAPFSEPETQMMRKLCLSFEPHIWVNVHSGMEALFMPYDHKNTTPDGSPSQRIRLMLEKLNHLHCKDNCVVGSGGGSVGLVLLTYPAGIWLMGQRRITCMILQECPWLSPLRFVKYTLFLMISSFQIYQTKVLMYTTDCQIYGDGTASLKDCFKMFNPVDHTTFNLVLNEWSAAFLAMFNMSTHQLDELRSKTSDSDKLVSTEDYMNGYLMEMTNRYGKKEEVLELGMQEIRTYFRLFVLSSVLLMFMFCSRISKSSRPIVSGMPL</sequence>
<organism evidence="1 2">
    <name type="scientific">Rhododendron molle</name>
    <name type="common">Chinese azalea</name>
    <name type="synonym">Azalea mollis</name>
    <dbReference type="NCBI Taxonomy" id="49168"/>
    <lineage>
        <taxon>Eukaryota</taxon>
        <taxon>Viridiplantae</taxon>
        <taxon>Streptophyta</taxon>
        <taxon>Embryophyta</taxon>
        <taxon>Tracheophyta</taxon>
        <taxon>Spermatophyta</taxon>
        <taxon>Magnoliopsida</taxon>
        <taxon>eudicotyledons</taxon>
        <taxon>Gunneridae</taxon>
        <taxon>Pentapetalae</taxon>
        <taxon>asterids</taxon>
        <taxon>Ericales</taxon>
        <taxon>Ericaceae</taxon>
        <taxon>Ericoideae</taxon>
        <taxon>Rhodoreae</taxon>
        <taxon>Rhododendron</taxon>
    </lineage>
</organism>
<proteinExistence type="predicted"/>
<keyword evidence="2" id="KW-1185">Reference proteome</keyword>
<name>A0ACC0N8S1_RHOML</name>
<dbReference type="Proteomes" id="UP001062846">
    <property type="component" value="Chromosome 7"/>
</dbReference>